<protein>
    <submittedName>
        <fullName evidence="2">Str. FM013</fullName>
    </submittedName>
</protein>
<feature type="domain" description="DUF7587" evidence="1">
    <location>
        <begin position="62"/>
        <end position="171"/>
    </location>
</feature>
<organism evidence="2 3">
    <name type="scientific">Penicillium camemberti (strain FM 013)</name>
    <dbReference type="NCBI Taxonomy" id="1429867"/>
    <lineage>
        <taxon>Eukaryota</taxon>
        <taxon>Fungi</taxon>
        <taxon>Dikarya</taxon>
        <taxon>Ascomycota</taxon>
        <taxon>Pezizomycotina</taxon>
        <taxon>Eurotiomycetes</taxon>
        <taxon>Eurotiomycetidae</taxon>
        <taxon>Eurotiales</taxon>
        <taxon>Aspergillaceae</taxon>
        <taxon>Penicillium</taxon>
    </lineage>
</organism>
<keyword evidence="3" id="KW-1185">Reference proteome</keyword>
<name>A0A0G4PXM2_PENC3</name>
<reference evidence="2 3" key="1">
    <citation type="journal article" date="2014" name="Nat. Commun.">
        <title>Multiple recent horizontal transfers of a large genomic region in cheese making fungi.</title>
        <authorList>
            <person name="Cheeseman K."/>
            <person name="Ropars J."/>
            <person name="Renault P."/>
            <person name="Dupont J."/>
            <person name="Gouzy J."/>
            <person name="Branca A."/>
            <person name="Abraham A.L."/>
            <person name="Ceppi M."/>
            <person name="Conseiller E."/>
            <person name="Debuchy R."/>
            <person name="Malagnac F."/>
            <person name="Goarin A."/>
            <person name="Silar P."/>
            <person name="Lacoste S."/>
            <person name="Sallet E."/>
            <person name="Bensimon A."/>
            <person name="Giraud T."/>
            <person name="Brygoo Y."/>
        </authorList>
    </citation>
    <scope>NUCLEOTIDE SEQUENCE [LARGE SCALE GENOMIC DNA]</scope>
    <source>
        <strain evidence="3">FM 013</strain>
    </source>
</reference>
<evidence type="ECO:0000259" key="1">
    <source>
        <dbReference type="Pfam" id="PF24494"/>
    </source>
</evidence>
<dbReference type="InterPro" id="IPR056009">
    <property type="entry name" value="DUF7587"/>
</dbReference>
<dbReference type="AlphaFoldDB" id="A0A0G4PXM2"/>
<dbReference type="Proteomes" id="UP000053732">
    <property type="component" value="Unassembled WGS sequence"/>
</dbReference>
<proteinExistence type="predicted"/>
<dbReference type="EMBL" id="HG793212">
    <property type="protein sequence ID" value="CRL31151.1"/>
    <property type="molecule type" value="Genomic_DNA"/>
</dbReference>
<accession>A0A0G4PXM2</accession>
<evidence type="ECO:0000313" key="2">
    <source>
        <dbReference type="EMBL" id="CRL31151.1"/>
    </source>
</evidence>
<gene>
    <name evidence="2" type="ORF">PCAMFM013_S081g000010</name>
</gene>
<evidence type="ECO:0000313" key="3">
    <source>
        <dbReference type="Proteomes" id="UP000053732"/>
    </source>
</evidence>
<dbReference type="Pfam" id="PF24494">
    <property type="entry name" value="DUF7587"/>
    <property type="match status" value="1"/>
</dbReference>
<sequence>MHLPGILACANCTYDKSYLDGRKYHITLAPNFFRGPARKMFLDPLPADAKLSILFRAECSSNTSFREGYLCARKRDKSPPSRKDFDDHLSWNQKPTRFLSFGTWRRAMQQRKILEDEGRVDIVVIAVWVEGLAGVYSAEEAASRLEYIDTGLGPRKSPHYEEYLVEGGIAADEYRILAVFEGGGLEHDAVFEYPSYRIQATIPSLCFLGRRSSYALEDIEHEIYSHSGVRDDMKRDVLVEAITGNQLFFPTLRYKYPGQSENLAHHRTKSITNQGCRKT</sequence>